<keyword evidence="2" id="KW-0812">Transmembrane</keyword>
<reference evidence="4" key="1">
    <citation type="submission" date="2016-10" db="EMBL/GenBank/DDBJ databases">
        <authorList>
            <person name="Varghese N."/>
            <person name="Submissions S."/>
        </authorList>
    </citation>
    <scope>NUCLEOTIDE SEQUENCE [LARGE SCALE GENOMIC DNA]</scope>
    <source>
        <strain evidence="4">DSM 5918</strain>
    </source>
</reference>
<proteinExistence type="predicted"/>
<feature type="transmembrane region" description="Helical" evidence="2">
    <location>
        <begin position="12"/>
        <end position="30"/>
    </location>
</feature>
<evidence type="ECO:0000256" key="2">
    <source>
        <dbReference type="SAM" id="Phobius"/>
    </source>
</evidence>
<accession>A0A1I3V590</accession>
<name>A0A1I3V590_9BACT</name>
<keyword evidence="1" id="KW-0175">Coiled coil</keyword>
<keyword evidence="3" id="KW-0131">Cell cycle</keyword>
<evidence type="ECO:0000313" key="3">
    <source>
        <dbReference type="EMBL" id="SFJ90290.1"/>
    </source>
</evidence>
<dbReference type="GO" id="GO:0051301">
    <property type="term" value="P:cell division"/>
    <property type="evidence" value="ECO:0007669"/>
    <property type="project" value="UniProtKB-KW"/>
</dbReference>
<organism evidence="3 4">
    <name type="scientific">Desulfomicrobium apsheronum</name>
    <dbReference type="NCBI Taxonomy" id="52560"/>
    <lineage>
        <taxon>Bacteria</taxon>
        <taxon>Pseudomonadati</taxon>
        <taxon>Thermodesulfobacteriota</taxon>
        <taxon>Desulfovibrionia</taxon>
        <taxon>Desulfovibrionales</taxon>
        <taxon>Desulfomicrobiaceae</taxon>
        <taxon>Desulfomicrobium</taxon>
    </lineage>
</organism>
<dbReference type="EMBL" id="FORX01000009">
    <property type="protein sequence ID" value="SFJ90290.1"/>
    <property type="molecule type" value="Genomic_DNA"/>
</dbReference>
<keyword evidence="3" id="KW-0132">Cell division</keyword>
<evidence type="ECO:0000313" key="4">
    <source>
        <dbReference type="Proteomes" id="UP000198635"/>
    </source>
</evidence>
<evidence type="ECO:0000256" key="1">
    <source>
        <dbReference type="SAM" id="Coils"/>
    </source>
</evidence>
<feature type="coiled-coil region" evidence="1">
    <location>
        <begin position="32"/>
        <end position="59"/>
    </location>
</feature>
<keyword evidence="4" id="KW-1185">Reference proteome</keyword>
<keyword evidence="2" id="KW-0472">Membrane</keyword>
<protein>
    <submittedName>
        <fullName evidence="3">Cell division protein FtsL</fullName>
    </submittedName>
</protein>
<gene>
    <name evidence="3" type="ORF">SAMN04488082_10960</name>
</gene>
<dbReference type="STRING" id="52560.SAMN04488082_10960"/>
<keyword evidence="2" id="KW-1133">Transmembrane helix</keyword>
<dbReference type="AlphaFoldDB" id="A0A1I3V590"/>
<dbReference type="Proteomes" id="UP000198635">
    <property type="component" value="Unassembled WGS sequence"/>
</dbReference>
<sequence>MSEGGKGYLSMGVMFLVTMILGLGLVWVNIERVDLAYELKILERELQEKQDQNSKLQVELHYLLAPATLRDRAAKAGLQPPRRDQIRTMQQ</sequence>
<dbReference type="RefSeq" id="WP_245751082.1">
    <property type="nucleotide sequence ID" value="NZ_FORX01000009.1"/>
</dbReference>